<evidence type="ECO:0000313" key="3">
    <source>
        <dbReference type="Proteomes" id="UP000035009"/>
    </source>
</evidence>
<proteinExistence type="predicted"/>
<dbReference type="InterPro" id="IPR032330">
    <property type="entry name" value="EF-G-binding_C"/>
</dbReference>
<dbReference type="OrthoDB" id="4171838at2"/>
<dbReference type="EMBL" id="BAOP01000004">
    <property type="protein sequence ID" value="GAC78802.1"/>
    <property type="molecule type" value="Genomic_DNA"/>
</dbReference>
<dbReference type="Proteomes" id="UP000035009">
    <property type="component" value="Unassembled WGS sequence"/>
</dbReference>
<sequence>MRTPTQKQILSAFRGTTKSELARVTFPLDFDDVDFSRREFYGWRDRKIPRRAYIVVELDDELVALILTRAEAKPSRRAMCAWCRDVDLSQDAVLYTTRRTGSRGRRGDTIGALVCEDFGCPKHARKLPPAYHKGTDLDMIRGMQVDEMTRRVEAFVAEVLSTQD</sequence>
<evidence type="ECO:0000259" key="1">
    <source>
        <dbReference type="Pfam" id="PF16571"/>
    </source>
</evidence>
<comment type="caution">
    <text evidence="2">The sequence shown here is derived from an EMBL/GenBank/DDBJ whole genome shotgun (WGS) entry which is preliminary data.</text>
</comment>
<accession>M3UTV3</accession>
<dbReference type="RefSeq" id="WP_008376933.1">
    <property type="nucleotide sequence ID" value="NZ_BAOP01000004.1"/>
</dbReference>
<keyword evidence="3" id="KW-1185">Reference proteome</keyword>
<dbReference type="eggNOG" id="ENOG5031HHY">
    <property type="taxonomic scope" value="Bacteria"/>
</dbReference>
<dbReference type="STRING" id="410332.SAMN04488550_2930"/>
<protein>
    <recommendedName>
        <fullName evidence="1">Elongation factor G-binding protein C-terminal treble-clef zinc-finger domain-containing protein</fullName>
    </recommendedName>
</protein>
<reference evidence="2 3" key="1">
    <citation type="submission" date="2013-02" db="EMBL/GenBank/DDBJ databases">
        <title>Whole genome shotgun sequence of Gordonia malaquae NBRC 108250.</title>
        <authorList>
            <person name="Yoshida I."/>
            <person name="Hosoyama A."/>
            <person name="Tsuchikane K."/>
            <person name="Ando Y."/>
            <person name="Baba S."/>
            <person name="Ohji S."/>
            <person name="Hamada M."/>
            <person name="Tamura T."/>
            <person name="Yamazoe A."/>
            <person name="Yamazaki S."/>
            <person name="Fujita N."/>
        </authorList>
    </citation>
    <scope>NUCLEOTIDE SEQUENCE [LARGE SCALE GENOMIC DNA]</scope>
    <source>
        <strain evidence="2 3">NBRC 108250</strain>
    </source>
</reference>
<evidence type="ECO:0000313" key="2">
    <source>
        <dbReference type="EMBL" id="GAC78802.1"/>
    </source>
</evidence>
<dbReference type="Pfam" id="PF16571">
    <property type="entry name" value="FBP_C"/>
    <property type="match status" value="1"/>
</dbReference>
<dbReference type="AlphaFoldDB" id="M3UTV3"/>
<gene>
    <name evidence="2" type="ORF">GM1_004_02470</name>
</gene>
<feature type="domain" description="Elongation factor G-binding protein C-terminal treble-clef zinc-finger" evidence="1">
    <location>
        <begin position="8"/>
        <end position="159"/>
    </location>
</feature>
<name>M3UTV3_GORML</name>
<organism evidence="2 3">
    <name type="scientific">Gordonia malaquae NBRC 108250</name>
    <dbReference type="NCBI Taxonomy" id="1223542"/>
    <lineage>
        <taxon>Bacteria</taxon>
        <taxon>Bacillati</taxon>
        <taxon>Actinomycetota</taxon>
        <taxon>Actinomycetes</taxon>
        <taxon>Mycobacteriales</taxon>
        <taxon>Gordoniaceae</taxon>
        <taxon>Gordonia</taxon>
    </lineage>
</organism>